<evidence type="ECO:0000313" key="1">
    <source>
        <dbReference type="EMBL" id="WRL65148.1"/>
    </source>
</evidence>
<reference evidence="1 2" key="1">
    <citation type="submission" date="2023-12" db="EMBL/GenBank/DDBJ databases">
        <title>Blastococcus brunescens sp. nov., an actonobacterium isolated from sandstone collected in sahara desert.</title>
        <authorList>
            <person name="Gtari M."/>
            <person name="Ghodhbane F."/>
        </authorList>
    </citation>
    <scope>NUCLEOTIDE SEQUENCE [LARGE SCALE GENOMIC DNA]</scope>
    <source>
        <strain evidence="1 2">BMG 8361</strain>
    </source>
</reference>
<dbReference type="Proteomes" id="UP001324287">
    <property type="component" value="Chromosome"/>
</dbReference>
<dbReference type="EMBL" id="CP141261">
    <property type="protein sequence ID" value="WRL65148.1"/>
    <property type="molecule type" value="Genomic_DNA"/>
</dbReference>
<sequence>MYASALPHRLAAIASGAREGDAVTVAYLADLLAVASDRMGYTEVAVVAHAVADDARRGVVPQLRLMELVRACSRVERTRWQPAGRATLPV</sequence>
<keyword evidence="2" id="KW-1185">Reference proteome</keyword>
<protein>
    <submittedName>
        <fullName evidence="1">Uncharacterized protein</fullName>
    </submittedName>
</protein>
<gene>
    <name evidence="1" type="ORF">U6N30_05560</name>
</gene>
<name>A0ABZ1B5P2_9ACTN</name>
<accession>A0ABZ1B5P2</accession>
<proteinExistence type="predicted"/>
<organism evidence="1 2">
    <name type="scientific">Blastococcus brunescens</name>
    <dbReference type="NCBI Taxonomy" id="1564165"/>
    <lineage>
        <taxon>Bacteria</taxon>
        <taxon>Bacillati</taxon>
        <taxon>Actinomycetota</taxon>
        <taxon>Actinomycetes</taxon>
        <taxon>Geodermatophilales</taxon>
        <taxon>Geodermatophilaceae</taxon>
        <taxon>Blastococcus</taxon>
    </lineage>
</organism>
<evidence type="ECO:0000313" key="2">
    <source>
        <dbReference type="Proteomes" id="UP001324287"/>
    </source>
</evidence>
<dbReference type="RefSeq" id="WP_324276472.1">
    <property type="nucleotide sequence ID" value="NZ_CP141261.1"/>
</dbReference>